<dbReference type="InterPro" id="IPR039331">
    <property type="entry name" value="PAPs-like"/>
</dbReference>
<evidence type="ECO:0000313" key="4">
    <source>
        <dbReference type="EMBL" id="AUN96990.1"/>
    </source>
</evidence>
<sequence length="385" mass="44169">MISMMNLRLGLLAFCIVGSAQAFSADLFKVAPYTLKHTNGQLLLNFQLNEDKKLVIEDGQKIKRSFEYKKGIHYQTELGKEECGVSKDLRIRDTGTNEVVFTKNYEGLSCTEGSRAPDYTFGFISDTQQYKDRHEAIAQVIAYHHSMDPLQFLINGGDVVQNGQKDEQEWIEYFLGGKAYLMDVPQIAAIGNHDYRGHKIDYALPKFFQKYMRWEGSPANGNLFFEMPGFQLVIWNSNVGDLKSDEEDQMWTWLEQKMQAAQKSNTPLIFVTHFPVYSSSLNKFTSFAVMKLRRKLVPMVEKYGVKLVLSGHTHMYERSFKDGVHYLVAGPAGGRVNKPTFKNPYVQKFDSNALTFTKVKYSNRTLKIETFNQDNTLIDQLFLNL</sequence>
<dbReference type="Proteomes" id="UP000235584">
    <property type="component" value="Chromosome"/>
</dbReference>
<dbReference type="Gene3D" id="3.60.21.10">
    <property type="match status" value="1"/>
</dbReference>
<accession>A0A2K9NNA7</accession>
<dbReference type="OrthoDB" id="9809781at2"/>
<name>A0A2K9NNA7_BACTC</name>
<dbReference type="Pfam" id="PF00149">
    <property type="entry name" value="Metallophos"/>
    <property type="match status" value="1"/>
</dbReference>
<evidence type="ECO:0000256" key="2">
    <source>
        <dbReference type="SAM" id="SignalP"/>
    </source>
</evidence>
<dbReference type="EMBL" id="CP025704">
    <property type="protein sequence ID" value="AUN96990.1"/>
    <property type="molecule type" value="Genomic_DNA"/>
</dbReference>
<dbReference type="KEGG" id="bsto:C0V70_02490"/>
<evidence type="ECO:0000259" key="3">
    <source>
        <dbReference type="Pfam" id="PF00149"/>
    </source>
</evidence>
<organism evidence="4 5">
    <name type="scientific">Bacteriovorax stolpii</name>
    <name type="common">Bdellovibrio stolpii</name>
    <dbReference type="NCBI Taxonomy" id="960"/>
    <lineage>
        <taxon>Bacteria</taxon>
        <taxon>Pseudomonadati</taxon>
        <taxon>Bdellovibrionota</taxon>
        <taxon>Bacteriovoracia</taxon>
        <taxon>Bacteriovoracales</taxon>
        <taxon>Bacteriovoracaceae</taxon>
        <taxon>Bacteriovorax</taxon>
    </lineage>
</organism>
<evidence type="ECO:0000313" key="5">
    <source>
        <dbReference type="Proteomes" id="UP000235584"/>
    </source>
</evidence>
<dbReference type="SUPFAM" id="SSF56300">
    <property type="entry name" value="Metallo-dependent phosphatases"/>
    <property type="match status" value="1"/>
</dbReference>
<dbReference type="InterPro" id="IPR004843">
    <property type="entry name" value="Calcineurin-like_PHP"/>
</dbReference>
<protein>
    <recommendedName>
        <fullName evidence="3">Calcineurin-like phosphoesterase domain-containing protein</fullName>
    </recommendedName>
</protein>
<feature type="chain" id="PRO_5014726941" description="Calcineurin-like phosphoesterase domain-containing protein" evidence="2">
    <location>
        <begin position="25"/>
        <end position="385"/>
    </location>
</feature>
<feature type="signal peptide" evidence="2">
    <location>
        <begin position="1"/>
        <end position="24"/>
    </location>
</feature>
<gene>
    <name evidence="4" type="ORF">C0V70_02490</name>
</gene>
<dbReference type="PANTHER" id="PTHR22953:SF153">
    <property type="entry name" value="PURPLE ACID PHOSPHATASE"/>
    <property type="match status" value="1"/>
</dbReference>
<keyword evidence="1 2" id="KW-0732">Signal</keyword>
<reference evidence="4 5" key="1">
    <citation type="submission" date="2018-01" db="EMBL/GenBank/DDBJ databases">
        <title>Complete genome sequence of Bacteriovorax stolpii DSM12778.</title>
        <authorList>
            <person name="Tang B."/>
            <person name="Chang J."/>
        </authorList>
    </citation>
    <scope>NUCLEOTIDE SEQUENCE [LARGE SCALE GENOMIC DNA]</scope>
    <source>
        <strain evidence="4 5">DSM 12778</strain>
    </source>
</reference>
<dbReference type="AlphaFoldDB" id="A0A2K9NNA7"/>
<keyword evidence="5" id="KW-1185">Reference proteome</keyword>
<dbReference type="InterPro" id="IPR029052">
    <property type="entry name" value="Metallo-depent_PP-like"/>
</dbReference>
<dbReference type="GO" id="GO:0003993">
    <property type="term" value="F:acid phosphatase activity"/>
    <property type="evidence" value="ECO:0007669"/>
    <property type="project" value="InterPro"/>
</dbReference>
<feature type="domain" description="Calcineurin-like phosphoesterase" evidence="3">
    <location>
        <begin position="120"/>
        <end position="316"/>
    </location>
</feature>
<proteinExistence type="predicted"/>
<evidence type="ECO:0000256" key="1">
    <source>
        <dbReference type="ARBA" id="ARBA00022729"/>
    </source>
</evidence>
<dbReference type="PANTHER" id="PTHR22953">
    <property type="entry name" value="ACID PHOSPHATASE RELATED"/>
    <property type="match status" value="1"/>
</dbReference>